<dbReference type="InterPro" id="IPR012872">
    <property type="entry name" value="DUF1670"/>
</dbReference>
<gene>
    <name evidence="1" type="ORF">LCGC14_1630820</name>
</gene>
<comment type="caution">
    <text evidence="1">The sequence shown here is derived from an EMBL/GenBank/DDBJ whole genome shotgun (WGS) entry which is preliminary data.</text>
</comment>
<sequence length="428" mass="49771">MAVNHRNLYQPLIDRSLINYQIQYLARNYDFGKQSRIAALIVQEVNSGIEKVEQELGIQRVHPFHLYTKWRGVKIGLPLFRPEYLDPILNGSGDFRECLHLVIAQCRKVCERAKARIKDIQLVGLVNPYSLVRTRYRRPWTDQAGTTQFQSTLRDEIDNIRPRAPFDRIDAMDTGAPVSLINELTGYVEHEGGMGHTVSNHIVQELITLRNVCYPRTRHLKSGEMPFLATSVNAHLSEEVATRFRRLTPVILTVWTQEERDYHPWKNPITDEMLKKRIVRVCFEAYRQNGLLSLMDLQWIFQVSYCKVSELIRSTQKECNIIVPTPGTILDSGRSITHKEVIINLYLQGYSVREIAKMTYHSPRAVDNYIGTFESVLILKLYGIPKKLMARILRKGISLIEEHLELTKQHFKNEEDIKRLIYMKEVKV</sequence>
<dbReference type="EMBL" id="LAZR01013454">
    <property type="protein sequence ID" value="KKM21896.1"/>
    <property type="molecule type" value="Genomic_DNA"/>
</dbReference>
<protein>
    <recommendedName>
        <fullName evidence="2">DUF1670 domain-containing protein</fullName>
    </recommendedName>
</protein>
<proteinExistence type="predicted"/>
<organism evidence="1">
    <name type="scientific">marine sediment metagenome</name>
    <dbReference type="NCBI Taxonomy" id="412755"/>
    <lineage>
        <taxon>unclassified sequences</taxon>
        <taxon>metagenomes</taxon>
        <taxon>ecological metagenomes</taxon>
    </lineage>
</organism>
<reference evidence="1" key="1">
    <citation type="journal article" date="2015" name="Nature">
        <title>Complex archaea that bridge the gap between prokaryotes and eukaryotes.</title>
        <authorList>
            <person name="Spang A."/>
            <person name="Saw J.H."/>
            <person name="Jorgensen S.L."/>
            <person name="Zaremba-Niedzwiedzka K."/>
            <person name="Martijn J."/>
            <person name="Lind A.E."/>
            <person name="van Eijk R."/>
            <person name="Schleper C."/>
            <person name="Guy L."/>
            <person name="Ettema T.J."/>
        </authorList>
    </citation>
    <scope>NUCLEOTIDE SEQUENCE</scope>
</reference>
<name>A0A0F9I2P1_9ZZZZ</name>
<evidence type="ECO:0008006" key="2">
    <source>
        <dbReference type="Google" id="ProtNLM"/>
    </source>
</evidence>
<evidence type="ECO:0000313" key="1">
    <source>
        <dbReference type="EMBL" id="KKM21896.1"/>
    </source>
</evidence>
<accession>A0A0F9I2P1</accession>
<dbReference type="AlphaFoldDB" id="A0A0F9I2P1"/>
<dbReference type="Pfam" id="PF07900">
    <property type="entry name" value="DUF1670"/>
    <property type="match status" value="1"/>
</dbReference>